<evidence type="ECO:0000313" key="3">
    <source>
        <dbReference type="Proteomes" id="UP000256977"/>
    </source>
</evidence>
<dbReference type="Proteomes" id="UP000256977">
    <property type="component" value="Unassembled WGS sequence"/>
</dbReference>
<dbReference type="GO" id="GO:0006047">
    <property type="term" value="P:UDP-N-acetylglucosamine metabolic process"/>
    <property type="evidence" value="ECO:0007669"/>
    <property type="project" value="InterPro"/>
</dbReference>
<evidence type="ECO:0000313" key="2">
    <source>
        <dbReference type="EMBL" id="RED84038.1"/>
    </source>
</evidence>
<organism evidence="2 3">
    <name type="scientific">Cohnella phaseoli</name>
    <dbReference type="NCBI Taxonomy" id="456490"/>
    <lineage>
        <taxon>Bacteria</taxon>
        <taxon>Bacillati</taxon>
        <taxon>Bacillota</taxon>
        <taxon>Bacilli</taxon>
        <taxon>Bacillales</taxon>
        <taxon>Paenibacillaceae</taxon>
        <taxon>Cohnella</taxon>
    </lineage>
</organism>
<dbReference type="GO" id="GO:0004553">
    <property type="term" value="F:hydrolase activity, hydrolyzing O-glycosyl compounds"/>
    <property type="evidence" value="ECO:0007669"/>
    <property type="project" value="InterPro"/>
</dbReference>
<dbReference type="OrthoDB" id="9803238at2"/>
<name>A0A3D9KCB6_9BACL</name>
<reference evidence="2 3" key="1">
    <citation type="submission" date="2018-07" db="EMBL/GenBank/DDBJ databases">
        <title>Genomic Encyclopedia of Type Strains, Phase III (KMG-III): the genomes of soil and plant-associated and newly described type strains.</title>
        <authorList>
            <person name="Whitman W."/>
        </authorList>
    </citation>
    <scope>NUCLEOTIDE SEQUENCE [LARGE SCALE GENOMIC DNA]</scope>
    <source>
        <strain evidence="2 3">CECT 7287</strain>
    </source>
</reference>
<feature type="domain" description="UDP-N-acetylglucosamine 2-epimerase" evidence="1">
    <location>
        <begin position="24"/>
        <end position="371"/>
    </location>
</feature>
<dbReference type="InterPro" id="IPR029767">
    <property type="entry name" value="WecB-like"/>
</dbReference>
<protein>
    <submittedName>
        <fullName evidence="2">UDP-N-acetylglucosamine 2-epimerase (Non-hydrolysing)/GDP/UDP-N,N'-diacetylbacillosamine 2-epimerase (Hydrolysing)</fullName>
    </submittedName>
</protein>
<evidence type="ECO:0000259" key="1">
    <source>
        <dbReference type="Pfam" id="PF02350"/>
    </source>
</evidence>
<dbReference type="EMBL" id="QRDZ01000007">
    <property type="protein sequence ID" value="RED84038.1"/>
    <property type="molecule type" value="Genomic_DNA"/>
</dbReference>
<dbReference type="Gene3D" id="3.40.50.2000">
    <property type="entry name" value="Glycogen Phosphorylase B"/>
    <property type="match status" value="2"/>
</dbReference>
<dbReference type="PANTHER" id="PTHR43174">
    <property type="entry name" value="UDP-N-ACETYLGLUCOSAMINE 2-EPIMERASE"/>
    <property type="match status" value="1"/>
</dbReference>
<sequence>MTRRKICVVTGTRAEYGLLYWLMKEIDQDPELELIVAVTGMHLSPEFGSTYQQIEKDGFSIHEKIEILLSSDTAVSITKSIGLGVIGFGEMFDRLKPDLLVILGDRYEIMAAAQAAIISRIPIAHLHGGETTEGAFDEAIRHSITKMSHIHFTAAEPYRRRVIQLGENPSLVFNYGAPGIENINRLKLMDRKSLEDSIGFQFGTLNFLVTYHPVTLDRNGPGGAMGQLLLALDQFPEARIIFTKPNSDTDGRIITALIDEYCERHPTRTKSFISMGQLRYLSAIQYSHVVIGNSSSGIIEVPALKKATVNIGDRQLGRLRSASVIDCSEDQESIVSSIRYAMSEKFQNELDSVEHIYGDGQTSLKIKEVLKTVNLDGILKKSFYDYPLH</sequence>
<dbReference type="RefSeq" id="WP_116060671.1">
    <property type="nucleotide sequence ID" value="NZ_QRDZ01000007.1"/>
</dbReference>
<dbReference type="AlphaFoldDB" id="A0A3D9KCB6"/>
<dbReference type="PANTHER" id="PTHR43174:SF3">
    <property type="entry name" value="UDP-N-ACETYLGLUCOSAMINE 2-EPIMERASE"/>
    <property type="match status" value="1"/>
</dbReference>
<proteinExistence type="predicted"/>
<dbReference type="CDD" id="cd03786">
    <property type="entry name" value="GTB_UDP-GlcNAc_2-Epimerase"/>
    <property type="match status" value="1"/>
</dbReference>
<dbReference type="InterPro" id="IPR020004">
    <property type="entry name" value="UDP-GlcNAc_Epase"/>
</dbReference>
<keyword evidence="3" id="KW-1185">Reference proteome</keyword>
<accession>A0A3D9KCB6</accession>
<comment type="caution">
    <text evidence="2">The sequence shown here is derived from an EMBL/GenBank/DDBJ whole genome shotgun (WGS) entry which is preliminary data.</text>
</comment>
<gene>
    <name evidence="2" type="ORF">DFP98_107146</name>
</gene>
<dbReference type="Pfam" id="PF02350">
    <property type="entry name" value="Epimerase_2"/>
    <property type="match status" value="1"/>
</dbReference>
<dbReference type="InterPro" id="IPR003331">
    <property type="entry name" value="UDP_GlcNAc_Epimerase_2_dom"/>
</dbReference>
<dbReference type="SUPFAM" id="SSF53756">
    <property type="entry name" value="UDP-Glycosyltransferase/glycogen phosphorylase"/>
    <property type="match status" value="1"/>
</dbReference>
<dbReference type="NCBIfam" id="TIGR03568">
    <property type="entry name" value="NeuC_NnaA"/>
    <property type="match status" value="1"/>
</dbReference>